<dbReference type="Pfam" id="PF20069">
    <property type="entry name" value="DUF6465"/>
    <property type="match status" value="1"/>
</dbReference>
<keyword evidence="1" id="KW-0175">Coiled coil</keyword>
<proteinExistence type="predicted"/>
<evidence type="ECO:0000256" key="1">
    <source>
        <dbReference type="SAM" id="Coils"/>
    </source>
</evidence>
<dbReference type="InterPro" id="IPR046313">
    <property type="entry name" value="DUF6465"/>
</dbReference>
<accession>A0A8S5MJ19</accession>
<sequence>MQKRPVEKAAEVKAAVKATETKAVVKAEEVKAEAKEVVAKKAETVVKKAEETVKKAEETAKKAETTVKAAAKTTAKKATKKAAAKKTAKAEKKELVPEVFVQFDGNEDVVANVIERAKEAFTADGHRASSIKSLKVYLKPEEYAAYYVINDTYAGKVNLF</sequence>
<dbReference type="EMBL" id="BK014913">
    <property type="protein sequence ID" value="DAD82193.1"/>
    <property type="molecule type" value="Genomic_DNA"/>
</dbReference>
<reference evidence="2" key="1">
    <citation type="journal article" date="2021" name="Proc. Natl. Acad. Sci. U.S.A.">
        <title>A Catalog of Tens of Thousands of Viruses from Human Metagenomes Reveals Hidden Associations with Chronic Diseases.</title>
        <authorList>
            <person name="Tisza M.J."/>
            <person name="Buck C.B."/>
        </authorList>
    </citation>
    <scope>NUCLEOTIDE SEQUENCE</scope>
    <source>
        <strain evidence="2">CtwQg18</strain>
    </source>
</reference>
<evidence type="ECO:0000313" key="2">
    <source>
        <dbReference type="EMBL" id="DAD82192.1"/>
    </source>
</evidence>
<name>A0A8S5MJ19_9CAUD</name>
<organism evidence="2">
    <name type="scientific">Siphoviridae sp. ctwQg18</name>
    <dbReference type="NCBI Taxonomy" id="2826516"/>
    <lineage>
        <taxon>Viruses</taxon>
        <taxon>Duplodnaviria</taxon>
        <taxon>Heunggongvirae</taxon>
        <taxon>Uroviricota</taxon>
        <taxon>Caudoviricetes</taxon>
    </lineage>
</organism>
<protein>
    <submittedName>
        <fullName evidence="2">Uncharacterized protein</fullName>
    </submittedName>
</protein>
<feature type="coiled-coil region" evidence="1">
    <location>
        <begin position="32"/>
        <end position="73"/>
    </location>
</feature>
<dbReference type="EMBL" id="BK014913">
    <property type="protein sequence ID" value="DAD82192.1"/>
    <property type="molecule type" value="Genomic_DNA"/>
</dbReference>